<proteinExistence type="predicted"/>
<name>F7ZGU8_ROSLO</name>
<dbReference type="STRING" id="391595.RLO149_c016040"/>
<dbReference type="AlphaFoldDB" id="F7ZGU8"/>
<keyword evidence="1" id="KW-0812">Transmembrane</keyword>
<dbReference type="KEGG" id="rli:RLO149_c016040"/>
<dbReference type="EMBL" id="CP002623">
    <property type="protein sequence ID" value="AEI93599.1"/>
    <property type="molecule type" value="Genomic_DNA"/>
</dbReference>
<feature type="transmembrane region" description="Helical" evidence="1">
    <location>
        <begin position="6"/>
        <end position="29"/>
    </location>
</feature>
<evidence type="ECO:0000313" key="3">
    <source>
        <dbReference type="Proteomes" id="UP000001353"/>
    </source>
</evidence>
<keyword evidence="3" id="KW-1185">Reference proteome</keyword>
<accession>F7ZGU8</accession>
<dbReference type="eggNOG" id="ENOG503315B">
    <property type="taxonomic scope" value="Bacteria"/>
</dbReference>
<organism evidence="2 3">
    <name type="scientific">Roseobacter litoralis (strain ATCC 49566 / DSM 6996 / JCM 21268 / NBRC 15278 / OCh 149)</name>
    <dbReference type="NCBI Taxonomy" id="391595"/>
    <lineage>
        <taxon>Bacteria</taxon>
        <taxon>Pseudomonadati</taxon>
        <taxon>Pseudomonadota</taxon>
        <taxon>Alphaproteobacteria</taxon>
        <taxon>Rhodobacterales</taxon>
        <taxon>Roseobacteraceae</taxon>
        <taxon>Roseobacter</taxon>
    </lineage>
</organism>
<dbReference type="Proteomes" id="UP000001353">
    <property type="component" value="Chromosome"/>
</dbReference>
<dbReference type="HOGENOM" id="CLU_199759_0_0_5"/>
<dbReference type="RefSeq" id="WP_013961532.1">
    <property type="nucleotide sequence ID" value="NC_015730.1"/>
</dbReference>
<gene>
    <name evidence="2" type="ordered locus">RLO149_c016040</name>
</gene>
<evidence type="ECO:0000313" key="2">
    <source>
        <dbReference type="EMBL" id="AEI93599.1"/>
    </source>
</evidence>
<evidence type="ECO:0000256" key="1">
    <source>
        <dbReference type="SAM" id="Phobius"/>
    </source>
</evidence>
<reference evidence="2 3" key="1">
    <citation type="journal article" date="2011" name="BMC Genomics">
        <title>Comparative genome analysis and genome-guided physiological analysis of Roseobacter litoralis.</title>
        <authorList>
            <person name="Kalhoefer D."/>
            <person name="Thole S."/>
            <person name="Voget S."/>
            <person name="Lehmann R."/>
            <person name="Liesegang H."/>
            <person name="Wollher A."/>
            <person name="Daniel R."/>
            <person name="Simon M."/>
            <person name="Brinkhoff T."/>
        </authorList>
    </citation>
    <scope>NUCLEOTIDE SEQUENCE [LARGE SCALE GENOMIC DNA]</scope>
    <source>
        <strain evidence="3">ATCC 49566 / DSM 6996 / JCM 21268 / NBRC 15278 / OCh 149</strain>
    </source>
</reference>
<sequence length="74" mass="8173">MAIFDLLIWGGALLSLLGLIGLVWCIFYVAKARRAKLSEDELRQRLQSALPLNLGSLFLSIIGLMLIIIGIFLS</sequence>
<keyword evidence="1" id="KW-1133">Transmembrane helix</keyword>
<feature type="transmembrane region" description="Helical" evidence="1">
    <location>
        <begin position="50"/>
        <end position="73"/>
    </location>
</feature>
<keyword evidence="1" id="KW-0472">Membrane</keyword>
<protein>
    <submittedName>
        <fullName evidence="2">Uncharacterized protein</fullName>
    </submittedName>
</protein>